<evidence type="ECO:0000313" key="2">
    <source>
        <dbReference type="EMBL" id="MBV3382334.1"/>
    </source>
</evidence>
<feature type="region of interest" description="Disordered" evidence="1">
    <location>
        <begin position="134"/>
        <end position="153"/>
    </location>
</feature>
<feature type="region of interest" description="Disordered" evidence="1">
    <location>
        <begin position="208"/>
        <end position="263"/>
    </location>
</feature>
<name>A0AAW4MTW1_9FIRM</name>
<sequence>MERRRWIKLYMMDYDEVYHDSKMFHLWIDILLHTNPVDYYHHGDLIKRGQCILSLNQVAERCHMSKPTVSKYLRLLEECGKIKLDIQRKGTKVTVLNWDKYQSDTSTSGLGLNQDVNHLLNHSLNQDVNHLLNPNKKSLKEESKRIKEETKRQTREDRIYNSLLSKGLEDYYSETYEKCEVYGFDRIKNLKAFCIAVAEELAAKKKPVPIAEKKKPKKGRVTEEDKEELRRLAEGLYGNDEEQVSDEEVAELRKSMEELGGDL</sequence>
<dbReference type="EMBL" id="JAHOEF010000015">
    <property type="protein sequence ID" value="MBV3382334.1"/>
    <property type="molecule type" value="Genomic_DNA"/>
</dbReference>
<gene>
    <name evidence="2" type="ORF">KSV97_03620</name>
    <name evidence="3" type="ORF">KSW06_03715</name>
</gene>
<feature type="compositionally biased region" description="Basic and acidic residues" evidence="1">
    <location>
        <begin position="220"/>
        <end position="233"/>
    </location>
</feature>
<proteinExistence type="predicted"/>
<protein>
    <submittedName>
        <fullName evidence="2">Winged helix-turn-helix transcriptional regulator</fullName>
    </submittedName>
</protein>
<comment type="caution">
    <text evidence="2">The sequence shown here is derived from an EMBL/GenBank/DDBJ whole genome shotgun (WGS) entry which is preliminary data.</text>
</comment>
<reference evidence="2 5" key="1">
    <citation type="submission" date="2021-06" db="EMBL/GenBank/DDBJ databases">
        <title>Collection of gut derived symbiotic bacterial strains cultured from healthy donors.</title>
        <authorList>
            <person name="Lin H."/>
            <person name="Littmann E."/>
            <person name="Pamer E.G."/>
        </authorList>
    </citation>
    <scope>NUCLEOTIDE SEQUENCE</scope>
    <source>
        <strain evidence="3 5">MSK.21.70</strain>
        <strain evidence="2">MSK.21.82</strain>
    </source>
</reference>
<feature type="compositionally biased region" description="Acidic residues" evidence="1">
    <location>
        <begin position="239"/>
        <end position="249"/>
    </location>
</feature>
<evidence type="ECO:0000313" key="5">
    <source>
        <dbReference type="Proteomes" id="UP001197492"/>
    </source>
</evidence>
<organism evidence="2 4">
    <name type="scientific">Catenibacterium mitsuokai</name>
    <dbReference type="NCBI Taxonomy" id="100886"/>
    <lineage>
        <taxon>Bacteria</taxon>
        <taxon>Bacillati</taxon>
        <taxon>Bacillota</taxon>
        <taxon>Erysipelotrichia</taxon>
        <taxon>Erysipelotrichales</taxon>
        <taxon>Coprobacillaceae</taxon>
        <taxon>Catenibacterium</taxon>
    </lineage>
</organism>
<dbReference type="Proteomes" id="UP001196408">
    <property type="component" value="Unassembled WGS sequence"/>
</dbReference>
<evidence type="ECO:0000256" key="1">
    <source>
        <dbReference type="SAM" id="MobiDB-lite"/>
    </source>
</evidence>
<dbReference type="RefSeq" id="WP_217747297.1">
    <property type="nucleotide sequence ID" value="NZ_JAHOEB010000016.1"/>
</dbReference>
<evidence type="ECO:0000313" key="4">
    <source>
        <dbReference type="Proteomes" id="UP001196408"/>
    </source>
</evidence>
<feature type="compositionally biased region" description="Basic and acidic residues" evidence="1">
    <location>
        <begin position="138"/>
        <end position="153"/>
    </location>
</feature>
<dbReference type="Pfam" id="PF13412">
    <property type="entry name" value="HTH_24"/>
    <property type="match status" value="1"/>
</dbReference>
<keyword evidence="5" id="KW-1185">Reference proteome</keyword>
<accession>A0AAW4MTW1</accession>
<dbReference type="Proteomes" id="UP001197492">
    <property type="component" value="Unassembled WGS sequence"/>
</dbReference>
<dbReference type="EMBL" id="JAHOEL010000016">
    <property type="protein sequence ID" value="MBV3392375.1"/>
    <property type="molecule type" value="Genomic_DNA"/>
</dbReference>
<evidence type="ECO:0000313" key="3">
    <source>
        <dbReference type="EMBL" id="MBV3392375.1"/>
    </source>
</evidence>
<dbReference type="AlphaFoldDB" id="A0AAW4MTW1"/>